<comment type="caution">
    <text evidence="1">The sequence shown here is derived from an EMBL/GenBank/DDBJ whole genome shotgun (WGS) entry which is preliminary data.</text>
</comment>
<proteinExistence type="predicted"/>
<dbReference type="Proteomes" id="UP000653454">
    <property type="component" value="Unassembled WGS sequence"/>
</dbReference>
<accession>A0A8S4ET87</accession>
<gene>
    <name evidence="1" type="ORF">PLXY2_LOCUS6537</name>
</gene>
<dbReference type="AlphaFoldDB" id="A0A8S4ET87"/>
<name>A0A8S4ET87_PLUXY</name>
<evidence type="ECO:0000313" key="2">
    <source>
        <dbReference type="Proteomes" id="UP000653454"/>
    </source>
</evidence>
<protein>
    <submittedName>
        <fullName evidence="1">(diamondback moth) hypothetical protein</fullName>
    </submittedName>
</protein>
<dbReference type="EMBL" id="CAJHNJ030000021">
    <property type="protein sequence ID" value="CAG9118578.1"/>
    <property type="molecule type" value="Genomic_DNA"/>
</dbReference>
<organism evidence="1 2">
    <name type="scientific">Plutella xylostella</name>
    <name type="common">Diamondback moth</name>
    <name type="synonym">Plutella maculipennis</name>
    <dbReference type="NCBI Taxonomy" id="51655"/>
    <lineage>
        <taxon>Eukaryota</taxon>
        <taxon>Metazoa</taxon>
        <taxon>Ecdysozoa</taxon>
        <taxon>Arthropoda</taxon>
        <taxon>Hexapoda</taxon>
        <taxon>Insecta</taxon>
        <taxon>Pterygota</taxon>
        <taxon>Neoptera</taxon>
        <taxon>Endopterygota</taxon>
        <taxon>Lepidoptera</taxon>
        <taxon>Glossata</taxon>
        <taxon>Ditrysia</taxon>
        <taxon>Yponomeutoidea</taxon>
        <taxon>Plutellidae</taxon>
        <taxon>Plutella</taxon>
    </lineage>
</organism>
<keyword evidence="2" id="KW-1185">Reference proteome</keyword>
<sequence>MHRAPRMRAPPLRCIDNLLQAARVQNDDPGETPSAVGHASALRYLSWEYRLSDSYNQNSSLAHSYHSHSPYSPVLHCPPNLSKLHRTLLASPNPPLRQAAVSADGKYQDRSRRCSGAQAVSLDSLIEVNQVLAAPAQGQGESRDSCDRVPSNGGATAAGIFVQRGRLVHTWRRTVDGELRAQGLSWTEARAVAEDRTAWRTLVKTLCTTRVP</sequence>
<evidence type="ECO:0000313" key="1">
    <source>
        <dbReference type="EMBL" id="CAG9118578.1"/>
    </source>
</evidence>
<reference evidence="1" key="1">
    <citation type="submission" date="2020-11" db="EMBL/GenBank/DDBJ databases">
        <authorList>
            <person name="Whiteford S."/>
        </authorList>
    </citation>
    <scope>NUCLEOTIDE SEQUENCE</scope>
</reference>